<dbReference type="GO" id="GO:0036218">
    <property type="term" value="F:dTTP diphosphatase activity"/>
    <property type="evidence" value="ECO:0007669"/>
    <property type="project" value="RHEA"/>
</dbReference>
<gene>
    <name evidence="5" type="primary">maf</name>
    <name evidence="5" type="ORF">EHV08_00525</name>
</gene>
<keyword evidence="6" id="KW-1185">Reference proteome</keyword>
<dbReference type="RefSeq" id="WP_126677503.1">
    <property type="nucleotide sequence ID" value="NZ_RYYU01000001.1"/>
</dbReference>
<sequence>MKIILASGSPRRKELLSGLGLDFEVRLLSGIDESYPEGLPTDRIAEYIARSKSAAYVGNISDDELVITADTIVVVDDKVLGKPVDADDARSMLRMLSGRTHQVITGVCLTTKVQERSFSVETDVTFKKLSSWEIDYYIDNYKPFDKAGAYGIQEWIGLVGVESINGSYFNVMGLPVQRIYNELSSFQNSR</sequence>
<comment type="similarity">
    <text evidence="4">Belongs to the Maf family. YhdE subfamily.</text>
</comment>
<dbReference type="Gene3D" id="3.90.950.10">
    <property type="match status" value="1"/>
</dbReference>
<dbReference type="EC" id="3.6.1.9" evidence="4"/>
<dbReference type="Proteomes" id="UP000278983">
    <property type="component" value="Unassembled WGS sequence"/>
</dbReference>
<protein>
    <recommendedName>
        <fullName evidence="4">dTTP/UTP pyrophosphatase</fullName>
        <shortName evidence="4">dTTPase/UTPase</shortName>
        <ecNumber evidence="4">3.6.1.9</ecNumber>
    </recommendedName>
    <alternativeName>
        <fullName evidence="4">Nucleoside triphosphate pyrophosphatase</fullName>
    </alternativeName>
    <alternativeName>
        <fullName evidence="4">Nucleotide pyrophosphatase</fullName>
        <shortName evidence="4">Nucleotide PPase</shortName>
    </alternativeName>
</protein>
<dbReference type="InterPro" id="IPR003697">
    <property type="entry name" value="Maf-like"/>
</dbReference>
<evidence type="ECO:0000256" key="3">
    <source>
        <dbReference type="ARBA" id="ARBA00023080"/>
    </source>
</evidence>
<evidence type="ECO:0000256" key="2">
    <source>
        <dbReference type="ARBA" id="ARBA00022801"/>
    </source>
</evidence>
<dbReference type="NCBIfam" id="TIGR00172">
    <property type="entry name" value="maf"/>
    <property type="match status" value="1"/>
</dbReference>
<reference evidence="5 6" key="1">
    <citation type="submission" date="2018-12" db="EMBL/GenBank/DDBJ databases">
        <title>Genome sequencing of Prevotella sp. KCOM 3155 (= JS262).</title>
        <authorList>
            <person name="Kook J.-K."/>
            <person name="Park S.-N."/>
            <person name="Lim Y.K."/>
        </authorList>
    </citation>
    <scope>NUCLEOTIDE SEQUENCE [LARGE SCALE GENOMIC DNA]</scope>
    <source>
        <strain evidence="5 6">KCOM 3155</strain>
    </source>
</reference>
<keyword evidence="4" id="KW-0963">Cytoplasm</keyword>
<comment type="cofactor">
    <cofactor evidence="1 4">
        <name>a divalent metal cation</name>
        <dbReference type="ChEBI" id="CHEBI:60240"/>
    </cofactor>
</comment>
<dbReference type="CDD" id="cd00555">
    <property type="entry name" value="Maf"/>
    <property type="match status" value="1"/>
</dbReference>
<dbReference type="GO" id="GO:0009117">
    <property type="term" value="P:nucleotide metabolic process"/>
    <property type="evidence" value="ECO:0007669"/>
    <property type="project" value="UniProtKB-KW"/>
</dbReference>
<dbReference type="GO" id="GO:0036221">
    <property type="term" value="F:UTP diphosphatase activity"/>
    <property type="evidence" value="ECO:0007669"/>
    <property type="project" value="RHEA"/>
</dbReference>
<comment type="catalytic activity">
    <reaction evidence="4">
        <text>dTTP + H2O = dTMP + diphosphate + H(+)</text>
        <dbReference type="Rhea" id="RHEA:28534"/>
        <dbReference type="ChEBI" id="CHEBI:15377"/>
        <dbReference type="ChEBI" id="CHEBI:15378"/>
        <dbReference type="ChEBI" id="CHEBI:33019"/>
        <dbReference type="ChEBI" id="CHEBI:37568"/>
        <dbReference type="ChEBI" id="CHEBI:63528"/>
        <dbReference type="EC" id="3.6.1.9"/>
    </reaction>
</comment>
<keyword evidence="2 4" id="KW-0378">Hydrolase</keyword>
<comment type="caution">
    <text evidence="4">Lacks conserved residue(s) required for the propagation of feature annotation.</text>
</comment>
<evidence type="ECO:0000256" key="1">
    <source>
        <dbReference type="ARBA" id="ARBA00001968"/>
    </source>
</evidence>
<dbReference type="InterPro" id="IPR029001">
    <property type="entry name" value="ITPase-like_fam"/>
</dbReference>
<evidence type="ECO:0000256" key="4">
    <source>
        <dbReference type="HAMAP-Rule" id="MF_00528"/>
    </source>
</evidence>
<dbReference type="EMBL" id="RYYU01000001">
    <property type="protein sequence ID" value="RUL58399.1"/>
    <property type="molecule type" value="Genomic_DNA"/>
</dbReference>
<comment type="function">
    <text evidence="4">Nucleoside triphosphate pyrophosphatase that hydrolyzes dTTP and UTP. May have a dual role in cell division arrest and in preventing the incorporation of modified nucleotides into cellular nucleic acids.</text>
</comment>
<feature type="site" description="Important for substrate specificity" evidence="4">
    <location>
        <position position="153"/>
    </location>
</feature>
<dbReference type="HAMAP" id="MF_00528">
    <property type="entry name" value="Maf"/>
    <property type="match status" value="1"/>
</dbReference>
<dbReference type="SUPFAM" id="SSF52972">
    <property type="entry name" value="ITPase-like"/>
    <property type="match status" value="1"/>
</dbReference>
<evidence type="ECO:0000313" key="5">
    <source>
        <dbReference type="EMBL" id="RUL58399.1"/>
    </source>
</evidence>
<dbReference type="Pfam" id="PF02545">
    <property type="entry name" value="Maf"/>
    <property type="match status" value="1"/>
</dbReference>
<comment type="caution">
    <text evidence="5">The sequence shown here is derived from an EMBL/GenBank/DDBJ whole genome shotgun (WGS) entry which is preliminary data.</text>
</comment>
<dbReference type="GO" id="GO:0005737">
    <property type="term" value="C:cytoplasm"/>
    <property type="evidence" value="ECO:0007669"/>
    <property type="project" value="UniProtKB-SubCell"/>
</dbReference>
<dbReference type="PANTHER" id="PTHR43213:SF5">
    <property type="entry name" value="BIFUNCTIONAL DTTP_UTP PYROPHOSPHATASE_METHYLTRANSFERASE PROTEIN-RELATED"/>
    <property type="match status" value="1"/>
</dbReference>
<feature type="site" description="Important for substrate specificity" evidence="4">
    <location>
        <position position="11"/>
    </location>
</feature>
<dbReference type="PIRSF" id="PIRSF006305">
    <property type="entry name" value="Maf"/>
    <property type="match status" value="1"/>
</dbReference>
<name>A0A3S0P6X5_9BACT</name>
<organism evidence="5 6">
    <name type="scientific">Prevotella koreensis</name>
    <dbReference type="NCBI Taxonomy" id="2490854"/>
    <lineage>
        <taxon>Bacteria</taxon>
        <taxon>Pseudomonadati</taxon>
        <taxon>Bacteroidota</taxon>
        <taxon>Bacteroidia</taxon>
        <taxon>Bacteroidales</taxon>
        <taxon>Prevotellaceae</taxon>
        <taxon>Prevotella</taxon>
    </lineage>
</organism>
<dbReference type="AlphaFoldDB" id="A0A3S0P6X5"/>
<keyword evidence="3 4" id="KW-0546">Nucleotide metabolism</keyword>
<evidence type="ECO:0000313" key="6">
    <source>
        <dbReference type="Proteomes" id="UP000278983"/>
    </source>
</evidence>
<dbReference type="PANTHER" id="PTHR43213">
    <property type="entry name" value="BIFUNCTIONAL DTTP/UTP PYROPHOSPHATASE/METHYLTRANSFERASE PROTEIN-RELATED"/>
    <property type="match status" value="1"/>
</dbReference>
<feature type="site" description="Important for substrate specificity" evidence="4">
    <location>
        <position position="71"/>
    </location>
</feature>
<accession>A0A3S0P6X5</accession>
<comment type="subcellular location">
    <subcellularLocation>
        <location evidence="4">Cytoplasm</location>
    </subcellularLocation>
</comment>
<feature type="active site" description="Proton acceptor" evidence="4">
    <location>
        <position position="70"/>
    </location>
</feature>
<dbReference type="OrthoDB" id="9807767at2"/>
<comment type="catalytic activity">
    <reaction evidence="4">
        <text>UTP + H2O = UMP + diphosphate + H(+)</text>
        <dbReference type="Rhea" id="RHEA:29395"/>
        <dbReference type="ChEBI" id="CHEBI:15377"/>
        <dbReference type="ChEBI" id="CHEBI:15378"/>
        <dbReference type="ChEBI" id="CHEBI:33019"/>
        <dbReference type="ChEBI" id="CHEBI:46398"/>
        <dbReference type="ChEBI" id="CHEBI:57865"/>
        <dbReference type="EC" id="3.6.1.9"/>
    </reaction>
</comment>
<proteinExistence type="inferred from homology"/>